<dbReference type="InterPro" id="IPR041581">
    <property type="entry name" value="Glyoxalase_6"/>
</dbReference>
<reference evidence="2" key="1">
    <citation type="submission" date="2018-06" db="EMBL/GenBank/DDBJ databases">
        <authorList>
            <person name="Zhirakovskaya E."/>
        </authorList>
    </citation>
    <scope>NUCLEOTIDE SEQUENCE</scope>
</reference>
<dbReference type="InterPro" id="IPR037523">
    <property type="entry name" value="VOC_core"/>
</dbReference>
<evidence type="ECO:0000259" key="1">
    <source>
        <dbReference type="PROSITE" id="PS51819"/>
    </source>
</evidence>
<sequence length="130" mass="14458">MTVRIGELVIDCSHPMLAARFWCEALGYRITDEDHTGVAVAGDSTAPTITFLISSDAKEHKNRLHLDVFAVGTSQEEEVERLEGLGARRVDIGQTDVKWIVMEDPVGNEFCVMEKTLPPEPVPFHHLNDS</sequence>
<evidence type="ECO:0000313" key="2">
    <source>
        <dbReference type="EMBL" id="VAW02415.1"/>
    </source>
</evidence>
<dbReference type="AlphaFoldDB" id="A0A3B0S7X1"/>
<proteinExistence type="predicted"/>
<protein>
    <recommendedName>
        <fullName evidence="1">VOC domain-containing protein</fullName>
    </recommendedName>
</protein>
<name>A0A3B0S7X1_9ZZZZ</name>
<dbReference type="PANTHER" id="PTHR35908:SF1">
    <property type="entry name" value="CONSERVED PROTEIN"/>
    <property type="match status" value="1"/>
</dbReference>
<dbReference type="CDD" id="cd06587">
    <property type="entry name" value="VOC"/>
    <property type="match status" value="1"/>
</dbReference>
<gene>
    <name evidence="2" type="ORF">MNBD_ACTINO02-75</name>
</gene>
<dbReference type="Pfam" id="PF18029">
    <property type="entry name" value="Glyoxalase_6"/>
    <property type="match status" value="1"/>
</dbReference>
<dbReference type="SUPFAM" id="SSF54593">
    <property type="entry name" value="Glyoxalase/Bleomycin resistance protein/Dihydroxybiphenyl dioxygenase"/>
    <property type="match status" value="1"/>
</dbReference>
<dbReference type="InterPro" id="IPR029068">
    <property type="entry name" value="Glyas_Bleomycin-R_OHBP_Dase"/>
</dbReference>
<dbReference type="PROSITE" id="PS51819">
    <property type="entry name" value="VOC"/>
    <property type="match status" value="1"/>
</dbReference>
<dbReference type="EMBL" id="UOEK01000232">
    <property type="protein sequence ID" value="VAW02415.1"/>
    <property type="molecule type" value="Genomic_DNA"/>
</dbReference>
<dbReference type="Gene3D" id="3.10.180.10">
    <property type="entry name" value="2,3-Dihydroxybiphenyl 1,2-Dioxygenase, domain 1"/>
    <property type="match status" value="1"/>
</dbReference>
<dbReference type="PANTHER" id="PTHR35908">
    <property type="entry name" value="HYPOTHETICAL FUSION PROTEIN"/>
    <property type="match status" value="1"/>
</dbReference>
<accession>A0A3B0S7X1</accession>
<feature type="domain" description="VOC" evidence="1">
    <location>
        <begin position="4"/>
        <end position="115"/>
    </location>
</feature>
<organism evidence="2">
    <name type="scientific">hydrothermal vent metagenome</name>
    <dbReference type="NCBI Taxonomy" id="652676"/>
    <lineage>
        <taxon>unclassified sequences</taxon>
        <taxon>metagenomes</taxon>
        <taxon>ecological metagenomes</taxon>
    </lineage>
</organism>